<comment type="subcellular location">
    <subcellularLocation>
        <location evidence="1">Membrane</location>
    </subcellularLocation>
</comment>
<organism evidence="9 10">
    <name type="scientific">Lolium multiflorum</name>
    <name type="common">Italian ryegrass</name>
    <name type="synonym">Lolium perenne subsp. multiflorum</name>
    <dbReference type="NCBI Taxonomy" id="4521"/>
    <lineage>
        <taxon>Eukaryota</taxon>
        <taxon>Viridiplantae</taxon>
        <taxon>Streptophyta</taxon>
        <taxon>Embryophyta</taxon>
        <taxon>Tracheophyta</taxon>
        <taxon>Spermatophyta</taxon>
        <taxon>Magnoliopsida</taxon>
        <taxon>Liliopsida</taxon>
        <taxon>Poales</taxon>
        <taxon>Poaceae</taxon>
        <taxon>BOP clade</taxon>
        <taxon>Pooideae</taxon>
        <taxon>Poodae</taxon>
        <taxon>Poeae</taxon>
        <taxon>Poeae Chloroplast Group 2 (Poeae type)</taxon>
        <taxon>Loliodinae</taxon>
        <taxon>Loliinae</taxon>
        <taxon>Lolium</taxon>
    </lineage>
</organism>
<dbReference type="Proteomes" id="UP001231189">
    <property type="component" value="Unassembled WGS sequence"/>
</dbReference>
<dbReference type="GO" id="GO:0016020">
    <property type="term" value="C:membrane"/>
    <property type="evidence" value="ECO:0007669"/>
    <property type="project" value="UniProtKB-SubCell"/>
</dbReference>
<proteinExistence type="predicted"/>
<dbReference type="InterPro" id="IPR001828">
    <property type="entry name" value="ANF_lig-bd_rcpt"/>
</dbReference>
<protein>
    <recommendedName>
        <fullName evidence="8">Receptor ligand binding region domain-containing protein</fullName>
    </recommendedName>
</protein>
<evidence type="ECO:0000256" key="1">
    <source>
        <dbReference type="ARBA" id="ARBA00004370"/>
    </source>
</evidence>
<evidence type="ECO:0000256" key="7">
    <source>
        <dbReference type="SAM" id="SignalP"/>
    </source>
</evidence>
<gene>
    <name evidence="9" type="ORF">QYE76_036393</name>
</gene>
<name>A0AAD8R0U9_LOLMU</name>
<keyword evidence="7" id="KW-0732">Signal</keyword>
<evidence type="ECO:0000313" key="10">
    <source>
        <dbReference type="Proteomes" id="UP001231189"/>
    </source>
</evidence>
<evidence type="ECO:0000256" key="6">
    <source>
        <dbReference type="SAM" id="Phobius"/>
    </source>
</evidence>
<keyword evidence="10" id="KW-1185">Reference proteome</keyword>
<dbReference type="Pfam" id="PF01094">
    <property type="entry name" value="ANF_receptor"/>
    <property type="match status" value="1"/>
</dbReference>
<evidence type="ECO:0000259" key="8">
    <source>
        <dbReference type="Pfam" id="PF01094"/>
    </source>
</evidence>
<feature type="domain" description="Receptor ligand binding region" evidence="8">
    <location>
        <begin position="63"/>
        <end position="149"/>
    </location>
</feature>
<evidence type="ECO:0000256" key="5">
    <source>
        <dbReference type="SAM" id="MobiDB-lite"/>
    </source>
</evidence>
<accession>A0AAD8R0U9</accession>
<keyword evidence="4 6" id="KW-0472">Membrane</keyword>
<evidence type="ECO:0000256" key="2">
    <source>
        <dbReference type="ARBA" id="ARBA00022692"/>
    </source>
</evidence>
<reference evidence="9" key="1">
    <citation type="submission" date="2023-07" db="EMBL/GenBank/DDBJ databases">
        <title>A chromosome-level genome assembly of Lolium multiflorum.</title>
        <authorList>
            <person name="Chen Y."/>
            <person name="Copetti D."/>
            <person name="Kolliker R."/>
            <person name="Studer B."/>
        </authorList>
    </citation>
    <scope>NUCLEOTIDE SEQUENCE</scope>
    <source>
        <strain evidence="9">02402/16</strain>
        <tissue evidence="9">Leaf</tissue>
    </source>
</reference>
<dbReference type="AlphaFoldDB" id="A0AAD8R0U9"/>
<evidence type="ECO:0000313" key="9">
    <source>
        <dbReference type="EMBL" id="KAK1612720.1"/>
    </source>
</evidence>
<feature type="signal peptide" evidence="7">
    <location>
        <begin position="1"/>
        <end position="34"/>
    </location>
</feature>
<feature type="region of interest" description="Disordered" evidence="5">
    <location>
        <begin position="320"/>
        <end position="390"/>
    </location>
</feature>
<comment type="caution">
    <text evidence="9">The sequence shown here is derived from an EMBL/GenBank/DDBJ whole genome shotgun (WGS) entry which is preliminary data.</text>
</comment>
<feature type="chain" id="PRO_5042160624" description="Receptor ligand binding region domain-containing protein" evidence="7">
    <location>
        <begin position="35"/>
        <end position="390"/>
    </location>
</feature>
<evidence type="ECO:0000256" key="4">
    <source>
        <dbReference type="ARBA" id="ARBA00023136"/>
    </source>
</evidence>
<dbReference type="PANTHER" id="PTHR34836">
    <property type="entry name" value="OS06G0188250 PROTEIN"/>
    <property type="match status" value="1"/>
</dbReference>
<keyword evidence="2 6" id="KW-0812">Transmembrane</keyword>
<sequence length="390" mass="42414">MIKLHPLSRSRIERPTRRSLIFLSLLGLWSTAAAAAAAEAVAASVRVGVVLDLRSEVGRKRRACISMALHDFELKHPSYATRVELYVMDSRGEAATTAHAAEDLIKNVRAHAIIWGPHTLTKEDHVSHLGRQSDHNHIPVISYSSTSPASCTFWIEDPVKASGGHPKFGFTLGSDSITFLNLKTDKRNGANLDCEGPRMKIAVPEKQGFKEFVDTTDPNNITGYSIDIFKASMETLYPIPCYDYSVFQGGGSEIEEKWFGRFSPPIGVGTDSDSGPLTLQSFSGLFVITGSISTLMLLISIARRLYAKFTSLGMADYTDVDDDSDPLQNGMGNNPDPDQQPISEVDNDDLQGVRADGQNAQEEAPGPVQHNGTNGGSLPAEHIQIQMGTI</sequence>
<feature type="compositionally biased region" description="Polar residues" evidence="5">
    <location>
        <begin position="326"/>
        <end position="342"/>
    </location>
</feature>
<evidence type="ECO:0000256" key="3">
    <source>
        <dbReference type="ARBA" id="ARBA00022989"/>
    </source>
</evidence>
<dbReference type="SUPFAM" id="SSF53822">
    <property type="entry name" value="Periplasmic binding protein-like I"/>
    <property type="match status" value="1"/>
</dbReference>
<dbReference type="Gene3D" id="3.40.50.2300">
    <property type="match status" value="1"/>
</dbReference>
<dbReference type="InterPro" id="IPR028082">
    <property type="entry name" value="Peripla_BP_I"/>
</dbReference>
<feature type="transmembrane region" description="Helical" evidence="6">
    <location>
        <begin position="282"/>
        <end position="302"/>
    </location>
</feature>
<dbReference type="EMBL" id="JAUUTY010000007">
    <property type="protein sequence ID" value="KAK1612720.1"/>
    <property type="molecule type" value="Genomic_DNA"/>
</dbReference>
<dbReference type="PANTHER" id="PTHR34836:SF9">
    <property type="entry name" value="RECEPTOR LIGAND BINDING REGION DOMAIN-CONTAINING PROTEIN"/>
    <property type="match status" value="1"/>
</dbReference>
<dbReference type="InterPro" id="IPR015683">
    <property type="entry name" value="Ionotropic_Glu_rcpt"/>
</dbReference>
<keyword evidence="3 6" id="KW-1133">Transmembrane helix</keyword>